<reference evidence="1 2" key="1">
    <citation type="journal article" date="2013" name="Curr. Biol.">
        <title>The Genome of the Foraminiferan Reticulomyxa filosa.</title>
        <authorList>
            <person name="Glockner G."/>
            <person name="Hulsmann N."/>
            <person name="Schleicher M."/>
            <person name="Noegel A.A."/>
            <person name="Eichinger L."/>
            <person name="Gallinger C."/>
            <person name="Pawlowski J."/>
            <person name="Sierra R."/>
            <person name="Euteneuer U."/>
            <person name="Pillet L."/>
            <person name="Moustafa A."/>
            <person name="Platzer M."/>
            <person name="Groth M."/>
            <person name="Szafranski K."/>
            <person name="Schliwa M."/>
        </authorList>
    </citation>
    <scope>NUCLEOTIDE SEQUENCE [LARGE SCALE GENOMIC DNA]</scope>
</reference>
<gene>
    <name evidence="1" type="ORF">RFI_38709</name>
</gene>
<proteinExistence type="predicted"/>
<dbReference type="AlphaFoldDB" id="X6LB61"/>
<keyword evidence="2" id="KW-1185">Reference proteome</keyword>
<sequence>TNQDKKEDEWTAYVIIDERKKVIKMKELSFEELLFQANHCLESKDFQKIYNENLKLQLADMRNNIIESDKDVMKEFESNEPTFKIIWAFQLGKTKIIRNALVMLIAISEYDDNNTWKYLKNVKEKDVKNFKQLFEQELNYEMICNPYPKMTKNEIDEFIDK</sequence>
<dbReference type="EMBL" id="ASPP01045822">
    <property type="protein sequence ID" value="ETN98778.1"/>
    <property type="molecule type" value="Genomic_DNA"/>
</dbReference>
<evidence type="ECO:0000313" key="1">
    <source>
        <dbReference type="EMBL" id="ETN98778.1"/>
    </source>
</evidence>
<feature type="non-terminal residue" evidence="1">
    <location>
        <position position="161"/>
    </location>
</feature>
<organism evidence="1 2">
    <name type="scientific">Reticulomyxa filosa</name>
    <dbReference type="NCBI Taxonomy" id="46433"/>
    <lineage>
        <taxon>Eukaryota</taxon>
        <taxon>Sar</taxon>
        <taxon>Rhizaria</taxon>
        <taxon>Retaria</taxon>
        <taxon>Foraminifera</taxon>
        <taxon>Monothalamids</taxon>
        <taxon>Reticulomyxidae</taxon>
        <taxon>Reticulomyxa</taxon>
    </lineage>
</organism>
<dbReference type="Gene3D" id="3.40.50.1460">
    <property type="match status" value="1"/>
</dbReference>
<accession>X6LB61</accession>
<comment type="caution">
    <text evidence="1">The sequence shown here is derived from an EMBL/GenBank/DDBJ whole genome shotgun (WGS) entry which is preliminary data.</text>
</comment>
<evidence type="ECO:0000313" key="2">
    <source>
        <dbReference type="Proteomes" id="UP000023152"/>
    </source>
</evidence>
<dbReference type="Proteomes" id="UP000023152">
    <property type="component" value="Unassembled WGS sequence"/>
</dbReference>
<name>X6LB61_RETFI</name>
<protein>
    <submittedName>
        <fullName evidence="1">Uncharacterized protein</fullName>
    </submittedName>
</protein>
<feature type="non-terminal residue" evidence="1">
    <location>
        <position position="1"/>
    </location>
</feature>